<dbReference type="EMBL" id="RBCJ01000003">
    <property type="protein sequence ID" value="RKN79361.1"/>
    <property type="molecule type" value="Genomic_DNA"/>
</dbReference>
<dbReference type="OrthoDB" id="9757728at2"/>
<evidence type="ECO:0000313" key="1">
    <source>
        <dbReference type="EMBL" id="RKN79361.1"/>
    </source>
</evidence>
<accession>A0A3B0C4C7</accession>
<reference evidence="1 2" key="1">
    <citation type="submission" date="2018-10" db="EMBL/GenBank/DDBJ databases">
        <title>Ulvibacterium marinum gen. nov., sp. nov., a novel marine bacterium of the family Flavobacteriaceae, isolated from a culture of the green alga Ulva prolifera.</title>
        <authorList>
            <person name="Zhang Z."/>
        </authorList>
    </citation>
    <scope>NUCLEOTIDE SEQUENCE [LARGE SCALE GENOMIC DNA]</scope>
    <source>
        <strain evidence="1 2">CCMM003</strain>
    </source>
</reference>
<proteinExistence type="predicted"/>
<keyword evidence="2" id="KW-1185">Reference proteome</keyword>
<name>A0A3B0C4C7_9FLAO</name>
<evidence type="ECO:0000313" key="2">
    <source>
        <dbReference type="Proteomes" id="UP000276603"/>
    </source>
</evidence>
<dbReference type="Proteomes" id="UP000276603">
    <property type="component" value="Unassembled WGS sequence"/>
</dbReference>
<sequence>MPFNEIKSQQLNEFRKQKELSEKAIFLANERIKKIEGQQEGLNRRFNPQNDDDVAFNDSLASLKRTASSLITEERRNLARIQDDMLIAWQDFQGFTDPKEHLNRLDNHYPILLMPLRIETRFKKVKRDNGNLIDQLWVRIYPDDAAIDTFEETLSEYEIRDVQTFWTDWWAAAGDEGLRRAAWRALVDGHGHGRSQYMIDRYKPDNFEEILKSGDDLTEPTVFLIINENNDIQPGEKSALSQFWEAVWKAQRDADKIKAAKNDLDSTLGESRATQLAEDNIPKNLNDDLPAVPDGTEIAVEVMFINFLPDLQTESQKESWSKAPRVRVLPERLYLLGYRNDVLEIEELGNVIPFPLIVGPDPKMKEEDLIEIQGTDVKVSADMKWMLDFEEAVSKGMGFKVDLSQAQITEGFNKIFVLGVKMSATRMDGKEALEELIHNHYYGNSGFSFLPVGTPTNNTQNTPSGYTENEDADESFDLVFKQEEEPETENDKKWWAKSDRKWFCEMMGISETVFENMINTDGFEQQEARAMHTALWPTTWGYYLETMLKPALKEEEIEKIRWYFNHFVVGRGTIPSVRIDDQPYGILPTTAFSKISWINPKQLPIPADVANEIPTAFNRFFPILHSKFNIVQQSWEGMLNSVSFVSKDSTKDPHQIMLDVLGLHGGSVEFHNRIGESLNHLYNLWQSSQKDIPNFLGFLYGFGSNTPGMSAFEQYFKGGINQQLGWFILTQLGYTGNETPEILEKLFVTNAEKLNGPLIDDVPLSDSNPIRIYSNGLDGVTPENYIQWLIRAADTSFDSLRKGEGFIDNKRPSALLYLMLKHSLEQSFFEATLRLYQLNEVLSSEALQLAKIEPDFIHIREKTNTGTDDLIVADNLQVAKPLDSPFRSESRYNLMYQKQEAITGNPDMLVADFIPQALKTKHFATRYLADQLDALRLLEATPTNRLEKSFAEHIDCASYRFDAWKFGAVNYQLKAMRNQPEITDDNGEINEEENNNQGVYIGAYGWLENVKSEGKELNIKDLDPQQSEVFKPTEDSPIYEDNTNLGFINAPSLNHAVTAAILRNGYLSRAGEENANVFNINLSSARVRKAIQVIEGIQNGQSLAALLGYQFERGIHDNNQNANVDHYVFKIRRKFPLAGNQMSSTFESDENIPIEAIEARNVVNGLELIEFAEAGLGPNEEPDYFDDLGLVGVSNTDKKIIVNEINNIRDINDAVADLAFAESIHQVAQGNIDRAAGTLDTYSSGNYPQLPEVVQTPRSGVNLTHRVGLQIKANADPSVAGYTPRAMGEPGLNEFLADILPALSTIRCYVSFHHNASGNDITEHPISMADLNLQPIDLLFLISGDTSQNMDSLDDMVVNHTLNTDFPGPGGPKPPRPDAKIAISYFKVISGFASVFEIAPLIGHLKAILLRSKTLQASDVIKSNEAGDSTNSNQSLSKQRIDLILAYLNTPKTDLDNYVSALETSLGEGGDDNATIISNIDTNLTAFVDILNSIGLLGLPQTGIGFAYDWRKTQLEALFKKFKELVKDWTNKETEYADLLSGLSALPSDEEKITHLLQMERVISTIVTLDPGTDPVAFKSTVVDVKKASFDARKVDFENYLAADHTTVSGALTASVAPLSYAEFYLKATDTNEVKKACLAMADELLNKAKLLQADLGKRIDAVTDLLTQYAAESNPKKQVTLLQDAGKKLLGEDFKMIPWFDLPDVNKAEWQNGIDKVDDLLDYQIQTLENPLPVDDWFYGVARVREKITHMEQAVIMAEGFKSQTITLTPVQLPFAEPYCWLALEFGHEDEDKNKLLTKIFRENDHLLYTTWYHESFSSSNQQCGLIIDEWTEIVPTEEETTGVTFHYDRPNSEPPQSMLLALSPKINDRGWLWEDLVDTLHETLHEAKLRAVEPEQIDQTGYANLLPATVSTTTKYPISIMLNYALNNERFANIQIAENE</sequence>
<gene>
    <name evidence="1" type="ORF">D7Z94_13670</name>
</gene>
<dbReference type="RefSeq" id="WP_120712175.1">
    <property type="nucleotide sequence ID" value="NZ_RBCJ01000003.1"/>
</dbReference>
<organism evidence="1 2">
    <name type="scientific">Ulvibacterium marinum</name>
    <dbReference type="NCBI Taxonomy" id="2419782"/>
    <lineage>
        <taxon>Bacteria</taxon>
        <taxon>Pseudomonadati</taxon>
        <taxon>Bacteroidota</taxon>
        <taxon>Flavobacteriia</taxon>
        <taxon>Flavobacteriales</taxon>
        <taxon>Flavobacteriaceae</taxon>
        <taxon>Ulvibacterium</taxon>
    </lineage>
</organism>
<protein>
    <submittedName>
        <fullName evidence="1">Uncharacterized protein</fullName>
    </submittedName>
</protein>
<comment type="caution">
    <text evidence="1">The sequence shown here is derived from an EMBL/GenBank/DDBJ whole genome shotgun (WGS) entry which is preliminary data.</text>
</comment>